<feature type="region of interest" description="Disordered" evidence="11">
    <location>
        <begin position="387"/>
        <end position="409"/>
    </location>
</feature>
<dbReference type="PROSITE" id="PS50835">
    <property type="entry name" value="IG_LIKE"/>
    <property type="match status" value="2"/>
</dbReference>
<dbReference type="Gene3D" id="2.60.40.10">
    <property type="entry name" value="Immunoglobulins"/>
    <property type="match status" value="3"/>
</dbReference>
<dbReference type="InterPro" id="IPR013106">
    <property type="entry name" value="Ig_V-set"/>
</dbReference>
<feature type="chain" id="PRO_5018789155" description="Ig-like domain-containing protein" evidence="13">
    <location>
        <begin position="26"/>
        <end position="409"/>
    </location>
</feature>
<dbReference type="InterPro" id="IPR013783">
    <property type="entry name" value="Ig-like_fold"/>
</dbReference>
<feature type="compositionally biased region" description="Basic and acidic residues" evidence="11">
    <location>
        <begin position="81"/>
        <end position="93"/>
    </location>
</feature>
<keyword evidence="10" id="KW-0393">Immunoglobulin domain</keyword>
<dbReference type="SMART" id="SM00408">
    <property type="entry name" value="IGc2"/>
    <property type="match status" value="2"/>
</dbReference>
<dbReference type="PANTHER" id="PTHR25466">
    <property type="entry name" value="T-LYMPHOCYTE ACTIVATION ANTIGEN"/>
    <property type="match status" value="1"/>
</dbReference>
<evidence type="ECO:0000256" key="5">
    <source>
        <dbReference type="ARBA" id="ARBA00022989"/>
    </source>
</evidence>
<dbReference type="Ensembl" id="ENSMALT00000026047.1">
    <property type="protein sequence ID" value="ENSMALP00000025573.1"/>
    <property type="gene ID" value="ENSMALG00000017792.1"/>
</dbReference>
<dbReference type="Pfam" id="PF07686">
    <property type="entry name" value="V-set"/>
    <property type="match status" value="2"/>
</dbReference>
<dbReference type="InterPro" id="IPR036179">
    <property type="entry name" value="Ig-like_dom_sf"/>
</dbReference>
<name>A0A3Q3JX99_MONAL</name>
<feature type="region of interest" description="Disordered" evidence="11">
    <location>
        <begin position="70"/>
        <end position="93"/>
    </location>
</feature>
<evidence type="ECO:0000256" key="9">
    <source>
        <dbReference type="ARBA" id="ARBA00023180"/>
    </source>
</evidence>
<evidence type="ECO:0000256" key="11">
    <source>
        <dbReference type="SAM" id="MobiDB-lite"/>
    </source>
</evidence>
<keyword evidence="9" id="KW-0325">Glycoprotein</keyword>
<evidence type="ECO:0000313" key="15">
    <source>
        <dbReference type="Ensembl" id="ENSMALP00000025573.1"/>
    </source>
</evidence>
<reference evidence="15" key="2">
    <citation type="submission" date="2025-09" db="UniProtKB">
        <authorList>
            <consortium name="Ensembl"/>
        </authorList>
    </citation>
    <scope>IDENTIFICATION</scope>
</reference>
<feature type="transmembrane region" description="Helical" evidence="12">
    <location>
        <begin position="360"/>
        <end position="382"/>
    </location>
</feature>
<evidence type="ECO:0000259" key="14">
    <source>
        <dbReference type="PROSITE" id="PS50835"/>
    </source>
</evidence>
<evidence type="ECO:0000256" key="13">
    <source>
        <dbReference type="SAM" id="SignalP"/>
    </source>
</evidence>
<dbReference type="GO" id="GO:0007166">
    <property type="term" value="P:cell surface receptor signaling pathway"/>
    <property type="evidence" value="ECO:0007669"/>
    <property type="project" value="TreeGrafter"/>
</dbReference>
<keyword evidence="4 13" id="KW-0732">Signal</keyword>
<keyword evidence="8" id="KW-0675">Receptor</keyword>
<dbReference type="AlphaFoldDB" id="A0A3Q3JX99"/>
<keyword evidence="6 12" id="KW-0472">Membrane</keyword>
<dbReference type="Proteomes" id="UP000261600">
    <property type="component" value="Unplaced"/>
</dbReference>
<keyword evidence="16" id="KW-1185">Reference proteome</keyword>
<evidence type="ECO:0000256" key="8">
    <source>
        <dbReference type="ARBA" id="ARBA00023170"/>
    </source>
</evidence>
<keyword evidence="7" id="KW-1015">Disulfide bond</keyword>
<evidence type="ECO:0000256" key="3">
    <source>
        <dbReference type="ARBA" id="ARBA00022692"/>
    </source>
</evidence>
<accession>A0A3Q3JX99</accession>
<dbReference type="SUPFAM" id="SSF48726">
    <property type="entry name" value="Immunoglobulin"/>
    <property type="match status" value="3"/>
</dbReference>
<evidence type="ECO:0000313" key="16">
    <source>
        <dbReference type="Proteomes" id="UP000261600"/>
    </source>
</evidence>
<sequence>MQLKETMSATQIVACFLLWISLSTQEKTPDVTVTCLVSEECRLPCSFKPGSEETIEWFRQDVVVYKFKRDDDDDDDSDDDSSSKEHFEHKQLTERVSVSPHLVSSGNAILTIRRSSLKDRGTYRCHVHTSNGEHNARVILKVEAPIRGLSLELSRLSGYEEMKCTIQNVFPAPQVTWATEPPTLLDMRPVTRVLTDNQGLFNVDSRLRLLKEQPDLIYICKVMTSYGGPAWTTSLREREIKGSEGRDVTIPCYAPPYLNNPSLEWSFSNGKDLSHILTYDSGSGRSSSAPSWDQHVELDSYSVPFGDGSLRLMDPKHAAHTGSYTCVFSVPYNNHTERIDVTINVDAHTSEPSTFKKPSYWWVAVLVIGLLVLGLVALLLYLKKKGNTKRKPTNEPEELTDLNVGNGAP</sequence>
<dbReference type="InterPro" id="IPR051713">
    <property type="entry name" value="T-cell_Activation_Regulation"/>
</dbReference>
<dbReference type="InterPro" id="IPR003599">
    <property type="entry name" value="Ig_sub"/>
</dbReference>
<dbReference type="GO" id="GO:0071222">
    <property type="term" value="P:cellular response to lipopolysaccharide"/>
    <property type="evidence" value="ECO:0007669"/>
    <property type="project" value="TreeGrafter"/>
</dbReference>
<organism evidence="15 16">
    <name type="scientific">Monopterus albus</name>
    <name type="common">Swamp eel</name>
    <dbReference type="NCBI Taxonomy" id="43700"/>
    <lineage>
        <taxon>Eukaryota</taxon>
        <taxon>Metazoa</taxon>
        <taxon>Chordata</taxon>
        <taxon>Craniata</taxon>
        <taxon>Vertebrata</taxon>
        <taxon>Euteleostomi</taxon>
        <taxon>Actinopterygii</taxon>
        <taxon>Neopterygii</taxon>
        <taxon>Teleostei</taxon>
        <taxon>Neoteleostei</taxon>
        <taxon>Acanthomorphata</taxon>
        <taxon>Anabantaria</taxon>
        <taxon>Synbranchiformes</taxon>
        <taxon>Synbranchidae</taxon>
        <taxon>Monopterus</taxon>
    </lineage>
</organism>
<protein>
    <recommendedName>
        <fullName evidence="14">Ig-like domain-containing protein</fullName>
    </recommendedName>
</protein>
<dbReference type="GO" id="GO:0042130">
    <property type="term" value="P:negative regulation of T cell proliferation"/>
    <property type="evidence" value="ECO:0007669"/>
    <property type="project" value="TreeGrafter"/>
</dbReference>
<dbReference type="GO" id="GO:0031295">
    <property type="term" value="P:T cell costimulation"/>
    <property type="evidence" value="ECO:0007669"/>
    <property type="project" value="TreeGrafter"/>
</dbReference>
<dbReference type="PANTHER" id="PTHR25466:SF14">
    <property type="entry name" value="BUTYROPHILIN SUBFAMILY 2 MEMBER A2-LIKE-RELATED"/>
    <property type="match status" value="1"/>
</dbReference>
<keyword evidence="2" id="KW-1003">Cell membrane</keyword>
<evidence type="ECO:0000256" key="1">
    <source>
        <dbReference type="ARBA" id="ARBA00004251"/>
    </source>
</evidence>
<dbReference type="InterPro" id="IPR003598">
    <property type="entry name" value="Ig_sub2"/>
</dbReference>
<proteinExistence type="predicted"/>
<dbReference type="InterPro" id="IPR007110">
    <property type="entry name" value="Ig-like_dom"/>
</dbReference>
<feature type="signal peptide" evidence="13">
    <location>
        <begin position="1"/>
        <end position="25"/>
    </location>
</feature>
<keyword evidence="3 12" id="KW-0812">Transmembrane</keyword>
<evidence type="ECO:0000256" key="10">
    <source>
        <dbReference type="ARBA" id="ARBA00023319"/>
    </source>
</evidence>
<evidence type="ECO:0000256" key="2">
    <source>
        <dbReference type="ARBA" id="ARBA00022475"/>
    </source>
</evidence>
<feature type="domain" description="Ig-like" evidence="14">
    <location>
        <begin position="229"/>
        <end position="344"/>
    </location>
</feature>
<evidence type="ECO:0000256" key="4">
    <source>
        <dbReference type="ARBA" id="ARBA00022729"/>
    </source>
</evidence>
<feature type="domain" description="Ig-like" evidence="14">
    <location>
        <begin position="31"/>
        <end position="141"/>
    </location>
</feature>
<dbReference type="GO" id="GO:0042102">
    <property type="term" value="P:positive regulation of T cell proliferation"/>
    <property type="evidence" value="ECO:0007669"/>
    <property type="project" value="TreeGrafter"/>
</dbReference>
<dbReference type="GO" id="GO:0009897">
    <property type="term" value="C:external side of plasma membrane"/>
    <property type="evidence" value="ECO:0007669"/>
    <property type="project" value="TreeGrafter"/>
</dbReference>
<reference evidence="15" key="1">
    <citation type="submission" date="2025-08" db="UniProtKB">
        <authorList>
            <consortium name="Ensembl"/>
        </authorList>
    </citation>
    <scope>IDENTIFICATION</scope>
</reference>
<dbReference type="SMART" id="SM00409">
    <property type="entry name" value="IG"/>
    <property type="match status" value="2"/>
</dbReference>
<feature type="compositionally biased region" description="Acidic residues" evidence="11">
    <location>
        <begin position="71"/>
        <end position="80"/>
    </location>
</feature>
<evidence type="ECO:0000256" key="12">
    <source>
        <dbReference type="SAM" id="Phobius"/>
    </source>
</evidence>
<comment type="subcellular location">
    <subcellularLocation>
        <location evidence="1">Cell membrane</location>
        <topology evidence="1">Single-pass type I membrane protein</topology>
    </subcellularLocation>
</comment>
<keyword evidence="5 12" id="KW-1133">Transmembrane helix</keyword>
<dbReference type="SMART" id="SM00406">
    <property type="entry name" value="IGv"/>
    <property type="match status" value="2"/>
</dbReference>
<evidence type="ECO:0000256" key="7">
    <source>
        <dbReference type="ARBA" id="ARBA00023157"/>
    </source>
</evidence>
<evidence type="ECO:0000256" key="6">
    <source>
        <dbReference type="ARBA" id="ARBA00023136"/>
    </source>
</evidence>
<dbReference type="GO" id="GO:0006955">
    <property type="term" value="P:immune response"/>
    <property type="evidence" value="ECO:0007669"/>
    <property type="project" value="TreeGrafter"/>
</dbReference>